<accession>A0A1Z4JEA5</accession>
<evidence type="ECO:0000313" key="1">
    <source>
        <dbReference type="EMBL" id="BAY55102.1"/>
    </source>
</evidence>
<evidence type="ECO:0000313" key="2">
    <source>
        <dbReference type="Proteomes" id="UP000217895"/>
    </source>
</evidence>
<organism evidence="1 2">
    <name type="scientific">Leptolyngbya boryana NIES-2135</name>
    <dbReference type="NCBI Taxonomy" id="1973484"/>
    <lineage>
        <taxon>Bacteria</taxon>
        <taxon>Bacillati</taxon>
        <taxon>Cyanobacteriota</taxon>
        <taxon>Cyanophyceae</taxon>
        <taxon>Leptolyngbyales</taxon>
        <taxon>Leptolyngbyaceae</taxon>
        <taxon>Leptolyngbya group</taxon>
        <taxon>Leptolyngbya</taxon>
    </lineage>
</organism>
<sequence>MTELDFVLLTTYFLCVTYVLYQIVNSFNDEVMVWLDDDDLKQQLADQNLTDAIGISFKFNSRYEYHNLEKLQIRINNKTKDRALYVDWDYCALTEQYDKRSRRVTRSVPGEPTDLFQRQVFSVIAPGKTLFEDIFAEDMMARKDGTIKASKTLLDFSEPNKKAPEAKKKLYKNFVNSKEPFQFDLDLVLRFIGFGTSPTGDRIRLVCRFNVRKLDWTAGLPWNPKMP</sequence>
<dbReference type="EMBL" id="AP018203">
    <property type="protein sequence ID" value="BAY55102.1"/>
    <property type="molecule type" value="Genomic_DNA"/>
</dbReference>
<gene>
    <name evidence="1" type="ORF">NIES2135_19230</name>
</gene>
<dbReference type="AlphaFoldDB" id="A0A1Z4JEA5"/>
<protein>
    <submittedName>
        <fullName evidence="1">Uncharacterized protein</fullName>
    </submittedName>
</protein>
<reference evidence="1 2" key="1">
    <citation type="submission" date="2017-06" db="EMBL/GenBank/DDBJ databases">
        <title>Genome sequencing of cyanobaciteial culture collection at National Institute for Environmental Studies (NIES).</title>
        <authorList>
            <person name="Hirose Y."/>
            <person name="Shimura Y."/>
            <person name="Fujisawa T."/>
            <person name="Nakamura Y."/>
            <person name="Kawachi M."/>
        </authorList>
    </citation>
    <scope>NUCLEOTIDE SEQUENCE [LARGE SCALE GENOMIC DNA]</scope>
    <source>
        <strain evidence="1 2">NIES-2135</strain>
    </source>
</reference>
<keyword evidence="2" id="KW-1185">Reference proteome</keyword>
<name>A0A1Z4JEA5_LEPBY</name>
<proteinExistence type="predicted"/>
<dbReference type="Proteomes" id="UP000217895">
    <property type="component" value="Chromosome"/>
</dbReference>